<dbReference type="GO" id="GO:0006334">
    <property type="term" value="P:nucleosome assembly"/>
    <property type="evidence" value="ECO:0007669"/>
    <property type="project" value="InterPro"/>
</dbReference>
<gene>
    <name evidence="4" type="ORF">EYZ11_001272</name>
</gene>
<feature type="region of interest" description="Disordered" evidence="3">
    <location>
        <begin position="173"/>
        <end position="202"/>
    </location>
</feature>
<dbReference type="EMBL" id="SOSA01000022">
    <property type="protein sequence ID" value="THC99273.1"/>
    <property type="molecule type" value="Genomic_DNA"/>
</dbReference>
<evidence type="ECO:0008006" key="6">
    <source>
        <dbReference type="Google" id="ProtNLM"/>
    </source>
</evidence>
<dbReference type="GO" id="GO:0005634">
    <property type="term" value="C:nucleus"/>
    <property type="evidence" value="ECO:0007669"/>
    <property type="project" value="InterPro"/>
</dbReference>
<sequence>MSQTLAPQTPKNKAPNSRIPQLPSAILPNTRWKTSRNSKPPQPPRKKLQREIHELDKFFWLKYQPFFYKSHEIVTGMADPSRGHAPRGIPDFWTAMKNHSDISMQIEEKGEQEKDEQALRYLTDVTVEYLEGFDFKFRTSLYYQKEFMGDYPDPVKVAADQLDWRPGKCLAGLSGGKRSSDDDEESFFTSFSPPKLKAGANEDGKEEFEFLLEDTLELAELFKDELIPRAVEWYTGQAVQEDSEDNDNSDEDDEEHFEDSEDNRDSGQR</sequence>
<dbReference type="Pfam" id="PF00956">
    <property type="entry name" value="NAP"/>
    <property type="match status" value="1"/>
</dbReference>
<feature type="region of interest" description="Disordered" evidence="3">
    <location>
        <begin position="234"/>
        <end position="269"/>
    </location>
</feature>
<dbReference type="InterPro" id="IPR037231">
    <property type="entry name" value="NAP-like_sf"/>
</dbReference>
<dbReference type="SUPFAM" id="SSF143113">
    <property type="entry name" value="NAP-like"/>
    <property type="match status" value="1"/>
</dbReference>
<evidence type="ECO:0000256" key="3">
    <source>
        <dbReference type="SAM" id="MobiDB-lite"/>
    </source>
</evidence>
<evidence type="ECO:0000313" key="4">
    <source>
        <dbReference type="EMBL" id="THC99273.1"/>
    </source>
</evidence>
<reference evidence="4 5" key="1">
    <citation type="submission" date="2019-03" db="EMBL/GenBank/DDBJ databases">
        <title>The genome sequence of a newly discovered highly antifungal drug resistant Aspergillus species, Aspergillus tanneri NIH 1004.</title>
        <authorList>
            <person name="Mounaud S."/>
            <person name="Singh I."/>
            <person name="Joardar V."/>
            <person name="Pakala S."/>
            <person name="Pakala S."/>
            <person name="Venepally P."/>
            <person name="Hoover J."/>
            <person name="Nierman W."/>
            <person name="Chung J."/>
            <person name="Losada L."/>
        </authorList>
    </citation>
    <scope>NUCLEOTIDE SEQUENCE [LARGE SCALE GENOMIC DNA]</scope>
    <source>
        <strain evidence="4 5">NIH1004</strain>
    </source>
</reference>
<evidence type="ECO:0000256" key="1">
    <source>
        <dbReference type="ARBA" id="ARBA00009947"/>
    </source>
</evidence>
<protein>
    <recommendedName>
        <fullName evidence="6">Nucleosome assembly protein</fullName>
    </recommendedName>
</protein>
<name>A0A4S3JV64_9EURO</name>
<feature type="compositionally biased region" description="Polar residues" evidence="3">
    <location>
        <begin position="1"/>
        <end position="19"/>
    </location>
</feature>
<dbReference type="PANTHER" id="PTHR11875">
    <property type="entry name" value="TESTIS-SPECIFIC Y-ENCODED PROTEIN"/>
    <property type="match status" value="1"/>
</dbReference>
<evidence type="ECO:0000256" key="2">
    <source>
        <dbReference type="RuleBase" id="RU003876"/>
    </source>
</evidence>
<comment type="similarity">
    <text evidence="1 2">Belongs to the nucleosome assembly protein (NAP) family.</text>
</comment>
<dbReference type="Proteomes" id="UP000308092">
    <property type="component" value="Unassembled WGS sequence"/>
</dbReference>
<dbReference type="STRING" id="1220188.A0A4S3JV64"/>
<keyword evidence="5" id="KW-1185">Reference proteome</keyword>
<feature type="region of interest" description="Disordered" evidence="3">
    <location>
        <begin position="1"/>
        <end position="48"/>
    </location>
</feature>
<dbReference type="VEuPathDB" id="FungiDB:EYZ11_001272"/>
<feature type="compositionally biased region" description="Acidic residues" evidence="3">
    <location>
        <begin position="241"/>
        <end position="262"/>
    </location>
</feature>
<proteinExistence type="inferred from homology"/>
<dbReference type="AlphaFoldDB" id="A0A4S3JV64"/>
<organism evidence="4 5">
    <name type="scientific">Aspergillus tanneri</name>
    <dbReference type="NCBI Taxonomy" id="1220188"/>
    <lineage>
        <taxon>Eukaryota</taxon>
        <taxon>Fungi</taxon>
        <taxon>Dikarya</taxon>
        <taxon>Ascomycota</taxon>
        <taxon>Pezizomycotina</taxon>
        <taxon>Eurotiomycetes</taxon>
        <taxon>Eurotiomycetidae</taxon>
        <taxon>Eurotiales</taxon>
        <taxon>Aspergillaceae</taxon>
        <taxon>Aspergillus</taxon>
        <taxon>Aspergillus subgen. Circumdati</taxon>
    </lineage>
</organism>
<comment type="caution">
    <text evidence="4">The sequence shown here is derived from an EMBL/GenBank/DDBJ whole genome shotgun (WGS) entry which is preliminary data.</text>
</comment>
<dbReference type="Gene3D" id="3.30.1120.90">
    <property type="entry name" value="Nucleosome assembly protein"/>
    <property type="match status" value="1"/>
</dbReference>
<dbReference type="InterPro" id="IPR002164">
    <property type="entry name" value="NAP_family"/>
</dbReference>
<evidence type="ECO:0000313" key="5">
    <source>
        <dbReference type="Proteomes" id="UP000308092"/>
    </source>
</evidence>
<accession>A0A4S3JV64</accession>